<comment type="function">
    <text evidence="10 11">Catalyzes the formation of 5-methyl-uridine at position 1939 (m5U1939) in 23S rRNA.</text>
</comment>
<evidence type="ECO:0000256" key="9">
    <source>
        <dbReference type="ARBA" id="ARBA00052756"/>
    </source>
</evidence>
<reference evidence="16" key="1">
    <citation type="submission" date="2017-02" db="EMBL/GenBank/DDBJ databases">
        <title>Genome of Microbulbifer agarilyticus GP101.</title>
        <authorList>
            <person name="Jung J."/>
            <person name="Bae S.S."/>
            <person name="Baek K."/>
        </authorList>
    </citation>
    <scope>NUCLEOTIDE SEQUENCE [LARGE SCALE GENOMIC DNA]</scope>
    <source>
        <strain evidence="16">GP101</strain>
    </source>
</reference>
<comment type="similarity">
    <text evidence="11">Belongs to the class I-like SAM-binding methyltransferase superfamily. RNA M5U methyltransferase family. RlmD subfamily.</text>
</comment>
<dbReference type="AlphaFoldDB" id="A0A1Q2M280"/>
<feature type="binding site" evidence="11">
    <location>
        <position position="378"/>
    </location>
    <ligand>
        <name>S-adenosyl-L-methionine</name>
        <dbReference type="ChEBI" id="CHEBI:59789"/>
    </ligand>
</feature>
<keyword evidence="2 11" id="KW-0698">rRNA processing</keyword>
<dbReference type="GO" id="GO:0003723">
    <property type="term" value="F:RNA binding"/>
    <property type="evidence" value="ECO:0007669"/>
    <property type="project" value="InterPro"/>
</dbReference>
<evidence type="ECO:0000313" key="17">
    <source>
        <dbReference type="Proteomes" id="UP000188219"/>
    </source>
</evidence>
<dbReference type="CDD" id="cd02440">
    <property type="entry name" value="AdoMet_MTases"/>
    <property type="match status" value="1"/>
</dbReference>
<dbReference type="PROSITE" id="PS01231">
    <property type="entry name" value="TRMA_2"/>
    <property type="match status" value="1"/>
</dbReference>
<feature type="binding site" evidence="11">
    <location>
        <position position="107"/>
    </location>
    <ligand>
        <name>[4Fe-4S] cluster</name>
        <dbReference type="ChEBI" id="CHEBI:49883"/>
    </ligand>
</feature>
<feature type="active site" description="Nucleophile" evidence="11 12">
    <location>
        <position position="425"/>
    </location>
</feature>
<keyword evidence="7 11" id="KW-0408">Iron</keyword>
<evidence type="ECO:0000256" key="2">
    <source>
        <dbReference type="ARBA" id="ARBA00022552"/>
    </source>
</evidence>
<evidence type="ECO:0000259" key="15">
    <source>
        <dbReference type="PROSITE" id="PS50926"/>
    </source>
</evidence>
<feature type="region of interest" description="Disordered" evidence="14">
    <location>
        <begin position="1"/>
        <end position="35"/>
    </location>
</feature>
<gene>
    <name evidence="11" type="primary">rlmD</name>
    <name evidence="16" type="ORF">Mag101_03520</name>
</gene>
<dbReference type="OrthoDB" id="9804590at2"/>
<evidence type="ECO:0000256" key="1">
    <source>
        <dbReference type="ARBA" id="ARBA00022485"/>
    </source>
</evidence>
<dbReference type="InterPro" id="IPR029063">
    <property type="entry name" value="SAM-dependent_MTases_sf"/>
</dbReference>
<feature type="binding site" evidence="11">
    <location>
        <position position="190"/>
    </location>
    <ligand>
        <name>[4Fe-4S] cluster</name>
        <dbReference type="ChEBI" id="CHEBI:49883"/>
    </ligand>
</feature>
<evidence type="ECO:0000256" key="12">
    <source>
        <dbReference type="PROSITE-ProRule" id="PRU01024"/>
    </source>
</evidence>
<feature type="binding site" evidence="11">
    <location>
        <position position="98"/>
    </location>
    <ligand>
        <name>[4Fe-4S] cluster</name>
        <dbReference type="ChEBI" id="CHEBI:49883"/>
    </ligand>
</feature>
<feature type="binding site" evidence="11 12">
    <location>
        <position position="330"/>
    </location>
    <ligand>
        <name>S-adenosyl-L-methionine</name>
        <dbReference type="ChEBI" id="CHEBI:59789"/>
    </ligand>
</feature>
<dbReference type="FunFam" id="2.40.50.140:FF:000097">
    <property type="entry name" value="23S rRNA (uracil(1939)-C(5))-methyltransferase RlmD"/>
    <property type="match status" value="1"/>
</dbReference>
<organism evidence="16 17">
    <name type="scientific">Microbulbifer agarilyticus</name>
    <dbReference type="NCBI Taxonomy" id="260552"/>
    <lineage>
        <taxon>Bacteria</taxon>
        <taxon>Pseudomonadati</taxon>
        <taxon>Pseudomonadota</taxon>
        <taxon>Gammaproteobacteria</taxon>
        <taxon>Cellvibrionales</taxon>
        <taxon>Microbulbiferaceae</taxon>
        <taxon>Microbulbifer</taxon>
    </lineage>
</organism>
<dbReference type="PROSITE" id="PS51687">
    <property type="entry name" value="SAM_MT_RNA_M5U"/>
    <property type="match status" value="1"/>
</dbReference>
<feature type="binding site" evidence="11 12">
    <location>
        <position position="399"/>
    </location>
    <ligand>
        <name>S-adenosyl-L-methionine</name>
        <dbReference type="ChEBI" id="CHEBI:59789"/>
    </ligand>
</feature>
<dbReference type="InterPro" id="IPR010280">
    <property type="entry name" value="U5_MeTrfase_fam"/>
</dbReference>
<dbReference type="PANTHER" id="PTHR11061:SF49">
    <property type="entry name" value="23S RRNA (URACIL(1939)-C(5))-METHYLTRANSFERASE RLMD"/>
    <property type="match status" value="1"/>
</dbReference>
<dbReference type="GO" id="GO:0051539">
    <property type="term" value="F:4 iron, 4 sulfur cluster binding"/>
    <property type="evidence" value="ECO:0007669"/>
    <property type="project" value="UniProtKB-KW"/>
</dbReference>
<feature type="active site" evidence="13">
    <location>
        <position position="425"/>
    </location>
</feature>
<keyword evidence="1 11" id="KW-0004">4Fe-4S</keyword>
<keyword evidence="8 11" id="KW-0411">Iron-sulfur</keyword>
<keyword evidence="3 11" id="KW-0489">Methyltransferase</keyword>
<dbReference type="PANTHER" id="PTHR11061">
    <property type="entry name" value="RNA M5U METHYLTRANSFERASE"/>
    <property type="match status" value="1"/>
</dbReference>
<dbReference type="FunFam" id="3.40.50.150:FF:000009">
    <property type="entry name" value="23S rRNA (Uracil(1939)-C(5))-methyltransferase RlmD"/>
    <property type="match status" value="1"/>
</dbReference>
<dbReference type="Gene3D" id="2.40.50.1070">
    <property type="match status" value="1"/>
</dbReference>
<dbReference type="EC" id="2.1.1.190" evidence="11"/>
<keyword evidence="17" id="KW-1185">Reference proteome</keyword>
<keyword evidence="6 11" id="KW-0479">Metal-binding</keyword>
<dbReference type="Proteomes" id="UP000188219">
    <property type="component" value="Chromosome"/>
</dbReference>
<dbReference type="PROSITE" id="PS50926">
    <property type="entry name" value="TRAM"/>
    <property type="match status" value="1"/>
</dbReference>
<dbReference type="PROSITE" id="PS01230">
    <property type="entry name" value="TRMA_1"/>
    <property type="match status" value="1"/>
</dbReference>
<dbReference type="Pfam" id="PF01938">
    <property type="entry name" value="TRAM"/>
    <property type="match status" value="1"/>
</dbReference>
<dbReference type="eggNOG" id="COG2265">
    <property type="taxonomic scope" value="Bacteria"/>
</dbReference>
<dbReference type="InterPro" id="IPR030391">
    <property type="entry name" value="MeTrfase_TrmA_CS"/>
</dbReference>
<evidence type="ECO:0000256" key="8">
    <source>
        <dbReference type="ARBA" id="ARBA00023014"/>
    </source>
</evidence>
<dbReference type="GO" id="GO:0005506">
    <property type="term" value="F:iron ion binding"/>
    <property type="evidence" value="ECO:0007669"/>
    <property type="project" value="UniProtKB-UniRule"/>
</dbReference>
<evidence type="ECO:0000256" key="11">
    <source>
        <dbReference type="HAMAP-Rule" id="MF_01010"/>
    </source>
</evidence>
<evidence type="ECO:0000313" key="16">
    <source>
        <dbReference type="EMBL" id="AQQ66811.1"/>
    </source>
</evidence>
<feature type="binding site" evidence="11">
    <location>
        <position position="335"/>
    </location>
    <ligand>
        <name>S-adenosyl-L-methionine</name>
        <dbReference type="ChEBI" id="CHEBI:59789"/>
    </ligand>
</feature>
<accession>A0A1Q2M280</accession>
<protein>
    <recommendedName>
        <fullName evidence="11">23S rRNA (uracil(1939)-C(5))-methyltransferase RlmD</fullName>
        <ecNumber evidence="11">2.1.1.190</ecNumber>
    </recommendedName>
    <alternativeName>
        <fullName evidence="11">23S rRNA(m5U1939)-methyltransferase</fullName>
    </alternativeName>
</protein>
<dbReference type="NCBIfam" id="NF009639">
    <property type="entry name" value="PRK13168.1"/>
    <property type="match status" value="1"/>
</dbReference>
<dbReference type="GO" id="GO:0070041">
    <property type="term" value="F:rRNA (uridine-C5-)-methyltransferase activity"/>
    <property type="evidence" value="ECO:0007669"/>
    <property type="project" value="UniProtKB-UniRule"/>
</dbReference>
<dbReference type="SUPFAM" id="SSF50249">
    <property type="entry name" value="Nucleic acid-binding proteins"/>
    <property type="match status" value="1"/>
</dbReference>
<evidence type="ECO:0000256" key="3">
    <source>
        <dbReference type="ARBA" id="ARBA00022603"/>
    </source>
</evidence>
<name>A0A1Q2M280_9GAMM</name>
<evidence type="ECO:0000256" key="13">
    <source>
        <dbReference type="PROSITE-ProRule" id="PRU10015"/>
    </source>
</evidence>
<dbReference type="Gene3D" id="2.40.50.140">
    <property type="entry name" value="Nucleic acid-binding proteins"/>
    <property type="match status" value="1"/>
</dbReference>
<dbReference type="NCBIfam" id="TIGR00479">
    <property type="entry name" value="rumA"/>
    <property type="match status" value="1"/>
</dbReference>
<evidence type="ECO:0000256" key="4">
    <source>
        <dbReference type="ARBA" id="ARBA00022679"/>
    </source>
</evidence>
<keyword evidence="4 11" id="KW-0808">Transferase</keyword>
<feature type="binding site" evidence="11 12">
    <location>
        <position position="351"/>
    </location>
    <ligand>
        <name>S-adenosyl-L-methionine</name>
        <dbReference type="ChEBI" id="CHEBI:59789"/>
    </ligand>
</feature>
<proteinExistence type="inferred from homology"/>
<dbReference type="HAMAP" id="MF_01010">
    <property type="entry name" value="23SrRNA_methyltr_RlmD"/>
    <property type="match status" value="1"/>
</dbReference>
<dbReference type="RefSeq" id="WP_077400865.1">
    <property type="nucleotide sequence ID" value="NZ_CP019650.1"/>
</dbReference>
<dbReference type="InterPro" id="IPR002792">
    <property type="entry name" value="TRAM_dom"/>
</dbReference>
<evidence type="ECO:0000256" key="5">
    <source>
        <dbReference type="ARBA" id="ARBA00022691"/>
    </source>
</evidence>
<evidence type="ECO:0000256" key="7">
    <source>
        <dbReference type="ARBA" id="ARBA00023004"/>
    </source>
</evidence>
<dbReference type="GO" id="GO:0070475">
    <property type="term" value="P:rRNA base methylation"/>
    <property type="evidence" value="ECO:0007669"/>
    <property type="project" value="TreeGrafter"/>
</dbReference>
<dbReference type="STRING" id="260552.Mag101_03520"/>
<feature type="binding site" evidence="11">
    <location>
        <position position="104"/>
    </location>
    <ligand>
        <name>[4Fe-4S] cluster</name>
        <dbReference type="ChEBI" id="CHEBI:49883"/>
    </ligand>
</feature>
<evidence type="ECO:0000256" key="14">
    <source>
        <dbReference type="SAM" id="MobiDB-lite"/>
    </source>
</evidence>
<dbReference type="InterPro" id="IPR001566">
    <property type="entry name" value="23S_rRNA_MeTrfase_RlmD"/>
</dbReference>
<evidence type="ECO:0000256" key="10">
    <source>
        <dbReference type="ARBA" id="ARBA00059995"/>
    </source>
</evidence>
<dbReference type="Gene3D" id="3.40.50.150">
    <property type="entry name" value="Vaccinia Virus protein VP39"/>
    <property type="match status" value="1"/>
</dbReference>
<dbReference type="Pfam" id="PF05958">
    <property type="entry name" value="tRNA_U5-meth_tr"/>
    <property type="match status" value="1"/>
</dbReference>
<evidence type="ECO:0000256" key="6">
    <source>
        <dbReference type="ARBA" id="ARBA00022723"/>
    </source>
</evidence>
<dbReference type="InterPro" id="IPR012340">
    <property type="entry name" value="NA-bd_OB-fold"/>
</dbReference>
<keyword evidence="5 11" id="KW-0949">S-adenosyl-L-methionine</keyword>
<feature type="binding site" evidence="11 12">
    <location>
        <position position="301"/>
    </location>
    <ligand>
        <name>S-adenosyl-L-methionine</name>
        <dbReference type="ChEBI" id="CHEBI:59789"/>
    </ligand>
</feature>
<dbReference type="KEGG" id="maga:Mag101_03520"/>
<sequence>MPSRKPPSIFRNATRRNAGKSPQGGSKKPSKATPEVEIQRFSHEVRGIARHQGKTVFVDNALPGETVRIRYTANRAKFDEAVATEVLTASPDRQTPPCPHAEVCGGCALQQMTPAAQIDAKQQILLDQLSRFARATPEQVLPPLTGSTLGYRRKARLGVRFVKPKSGGKASLVLGFREKGSNDLTDVEQCPVLPAEASALIPQLREAILQCEGRRNISHIEIAAGEDHTALVIRHLQPLSEEDRERWLDFAKQHQLHLYLQGEQGDANTHKVWPESGPARLNYALPAFDLTLNFHPQDFIQVNFEINRQMVSLALELLDVQPEDRVLDLFCGLGNFTLPLATRAREVVGVEGLFSLTERARENASANGIDNVRFQAADLTEDFSRSPWARGGFDRILLDPPRNGALEVVRNIGQFNAKAILYISCNPATLARDTAELIQQGYVLRKAGVMDMFPHTTHVESIALFEKA</sequence>
<dbReference type="SUPFAM" id="SSF53335">
    <property type="entry name" value="S-adenosyl-L-methionine-dependent methyltransferases"/>
    <property type="match status" value="1"/>
</dbReference>
<dbReference type="InterPro" id="IPR030390">
    <property type="entry name" value="MeTrfase_TrmA_AS"/>
</dbReference>
<feature type="domain" description="TRAM" evidence="15">
    <location>
        <begin position="26"/>
        <end position="85"/>
    </location>
</feature>
<comment type="catalytic activity">
    <reaction evidence="9 11">
        <text>uridine(1939) in 23S rRNA + S-adenosyl-L-methionine = 5-methyluridine(1939) in 23S rRNA + S-adenosyl-L-homocysteine + H(+)</text>
        <dbReference type="Rhea" id="RHEA:42908"/>
        <dbReference type="Rhea" id="RHEA-COMP:10278"/>
        <dbReference type="Rhea" id="RHEA-COMP:10279"/>
        <dbReference type="ChEBI" id="CHEBI:15378"/>
        <dbReference type="ChEBI" id="CHEBI:57856"/>
        <dbReference type="ChEBI" id="CHEBI:59789"/>
        <dbReference type="ChEBI" id="CHEBI:65315"/>
        <dbReference type="ChEBI" id="CHEBI:74447"/>
        <dbReference type="EC" id="2.1.1.190"/>
    </reaction>
</comment>
<dbReference type="EMBL" id="CP019650">
    <property type="protein sequence ID" value="AQQ66811.1"/>
    <property type="molecule type" value="Genomic_DNA"/>
</dbReference>